<gene>
    <name evidence="2" type="ORF">BDZ94DRAFT_1323697</name>
</gene>
<protein>
    <submittedName>
        <fullName evidence="2">Uncharacterized protein</fullName>
    </submittedName>
</protein>
<reference evidence="2" key="1">
    <citation type="submission" date="2020-11" db="EMBL/GenBank/DDBJ databases">
        <authorList>
            <consortium name="DOE Joint Genome Institute"/>
            <person name="Ahrendt S."/>
            <person name="Riley R."/>
            <person name="Andreopoulos W."/>
            <person name="Labutti K."/>
            <person name="Pangilinan J."/>
            <person name="Ruiz-Duenas F.J."/>
            <person name="Barrasa J.M."/>
            <person name="Sanchez-Garcia M."/>
            <person name="Camarero S."/>
            <person name="Miyauchi S."/>
            <person name="Serrano A."/>
            <person name="Linde D."/>
            <person name="Babiker R."/>
            <person name="Drula E."/>
            <person name="Ayuso-Fernandez I."/>
            <person name="Pacheco R."/>
            <person name="Padilla G."/>
            <person name="Ferreira P."/>
            <person name="Barriuso J."/>
            <person name="Kellner H."/>
            <person name="Castanera R."/>
            <person name="Alfaro M."/>
            <person name="Ramirez L."/>
            <person name="Pisabarro A.G."/>
            <person name="Kuo A."/>
            <person name="Tritt A."/>
            <person name="Lipzen A."/>
            <person name="He G."/>
            <person name="Yan M."/>
            <person name="Ng V."/>
            <person name="Cullen D."/>
            <person name="Martin F."/>
            <person name="Rosso M.-N."/>
            <person name="Henrissat B."/>
            <person name="Hibbett D."/>
            <person name="Martinez A.T."/>
            <person name="Grigoriev I.V."/>
        </authorList>
    </citation>
    <scope>NUCLEOTIDE SEQUENCE</scope>
    <source>
        <strain evidence="2">CBS 247.69</strain>
    </source>
</reference>
<dbReference type="AlphaFoldDB" id="A0A9P5Y276"/>
<dbReference type="Proteomes" id="UP000807353">
    <property type="component" value="Unassembled WGS sequence"/>
</dbReference>
<comment type="caution">
    <text evidence="2">The sequence shown here is derived from an EMBL/GenBank/DDBJ whole genome shotgun (WGS) entry which is preliminary data.</text>
</comment>
<dbReference type="OrthoDB" id="10630459at2759"/>
<dbReference type="EMBL" id="MU150291">
    <property type="protein sequence ID" value="KAF9460980.1"/>
    <property type="molecule type" value="Genomic_DNA"/>
</dbReference>
<keyword evidence="3" id="KW-1185">Reference proteome</keyword>
<evidence type="ECO:0000313" key="2">
    <source>
        <dbReference type="EMBL" id="KAF9460980.1"/>
    </source>
</evidence>
<proteinExistence type="predicted"/>
<evidence type="ECO:0000313" key="3">
    <source>
        <dbReference type="Proteomes" id="UP000807353"/>
    </source>
</evidence>
<accession>A0A9P5Y276</accession>
<feature type="coiled-coil region" evidence="1">
    <location>
        <begin position="141"/>
        <end position="168"/>
    </location>
</feature>
<organism evidence="2 3">
    <name type="scientific">Collybia nuda</name>
    <dbReference type="NCBI Taxonomy" id="64659"/>
    <lineage>
        <taxon>Eukaryota</taxon>
        <taxon>Fungi</taxon>
        <taxon>Dikarya</taxon>
        <taxon>Basidiomycota</taxon>
        <taxon>Agaricomycotina</taxon>
        <taxon>Agaricomycetes</taxon>
        <taxon>Agaricomycetidae</taxon>
        <taxon>Agaricales</taxon>
        <taxon>Tricholomatineae</taxon>
        <taxon>Clitocybaceae</taxon>
        <taxon>Collybia</taxon>
    </lineage>
</organism>
<name>A0A9P5Y276_9AGAR</name>
<keyword evidence="1" id="KW-0175">Coiled coil</keyword>
<sequence>MISPRIIHPKPFPLPPGWRNEGRDLISRSKNIKQLINDALEVQDCLNTVKNLLAQLESNDFADKLVRLASECQDRFYDLLATSRDSASVLMAHLEDFTQNIVPLCQDASVSLSDKIIEVKGSAEMISATAHQSPLKTQGQLKELKVSLKHLEELADAHARELEIYAQAPMQKISEQIEVLENHLTHILEMRGGLLARAFNNLVVIQPSPELGVPLILDHPPSVSGSRLFSFLQDLFGACASIQLFLKYQSSVIDDTKELERRRRELRWWKREVGIKQIDTMKAIRGLQTAKQRFTVLDGKLGNFEDIWAKLMRDIKSLNDYLESRWSGAAEQEFQDRIRTESALYREIYGALEIYAIQSRRTQ</sequence>
<evidence type="ECO:0000256" key="1">
    <source>
        <dbReference type="SAM" id="Coils"/>
    </source>
</evidence>